<dbReference type="Gramene" id="OBART06G13680.1">
    <property type="protein sequence ID" value="OBART06G13680.1"/>
    <property type="gene ID" value="OBART06G13680"/>
</dbReference>
<organism evidence="2">
    <name type="scientific">Oryza barthii</name>
    <dbReference type="NCBI Taxonomy" id="65489"/>
    <lineage>
        <taxon>Eukaryota</taxon>
        <taxon>Viridiplantae</taxon>
        <taxon>Streptophyta</taxon>
        <taxon>Embryophyta</taxon>
        <taxon>Tracheophyta</taxon>
        <taxon>Spermatophyta</taxon>
        <taxon>Magnoliopsida</taxon>
        <taxon>Liliopsida</taxon>
        <taxon>Poales</taxon>
        <taxon>Poaceae</taxon>
        <taxon>BOP clade</taxon>
        <taxon>Oryzoideae</taxon>
        <taxon>Oryzeae</taxon>
        <taxon>Oryzinae</taxon>
        <taxon>Oryza</taxon>
    </lineage>
</organism>
<feature type="compositionally biased region" description="Basic and acidic residues" evidence="1">
    <location>
        <begin position="11"/>
        <end position="22"/>
    </location>
</feature>
<dbReference type="PaxDb" id="65489-OBART06G13680.1"/>
<protein>
    <submittedName>
        <fullName evidence="2">Uncharacterized protein</fullName>
    </submittedName>
</protein>
<dbReference type="Proteomes" id="UP000026960">
    <property type="component" value="Chromosome 6"/>
</dbReference>
<dbReference type="EnsemblPlants" id="OBART06G13680.1">
    <property type="protein sequence ID" value="OBART06G13680.1"/>
    <property type="gene ID" value="OBART06G13680"/>
</dbReference>
<proteinExistence type="predicted"/>
<keyword evidence="3" id="KW-1185">Reference proteome</keyword>
<reference evidence="2" key="2">
    <citation type="submission" date="2015-03" db="UniProtKB">
        <authorList>
            <consortium name="EnsemblPlants"/>
        </authorList>
    </citation>
    <scope>IDENTIFICATION</scope>
</reference>
<name>A0A0D3GG81_9ORYZ</name>
<dbReference type="AlphaFoldDB" id="A0A0D3GG81"/>
<accession>A0A0D3GG81</accession>
<evidence type="ECO:0000313" key="3">
    <source>
        <dbReference type="Proteomes" id="UP000026960"/>
    </source>
</evidence>
<evidence type="ECO:0000313" key="2">
    <source>
        <dbReference type="EnsemblPlants" id="OBART06G13680.1"/>
    </source>
</evidence>
<dbReference type="HOGENOM" id="CLU_160295_0_0_1"/>
<evidence type="ECO:0000256" key="1">
    <source>
        <dbReference type="SAM" id="MobiDB-lite"/>
    </source>
</evidence>
<feature type="region of interest" description="Disordered" evidence="1">
    <location>
        <begin position="1"/>
        <end position="93"/>
    </location>
</feature>
<feature type="compositionally biased region" description="Basic and acidic residues" evidence="1">
    <location>
        <begin position="78"/>
        <end position="93"/>
    </location>
</feature>
<reference evidence="2" key="1">
    <citation type="journal article" date="2009" name="Rice">
        <title>De Novo Next Generation Sequencing of Plant Genomes.</title>
        <authorList>
            <person name="Rounsley S."/>
            <person name="Marri P.R."/>
            <person name="Yu Y."/>
            <person name="He R."/>
            <person name="Sisneros N."/>
            <person name="Goicoechea J.L."/>
            <person name="Lee S.J."/>
            <person name="Angelova A."/>
            <person name="Kudrna D."/>
            <person name="Luo M."/>
            <person name="Affourtit J."/>
            <person name="Desany B."/>
            <person name="Knight J."/>
            <person name="Niazi F."/>
            <person name="Egholm M."/>
            <person name="Wing R.A."/>
        </authorList>
    </citation>
    <scope>NUCLEOTIDE SEQUENCE [LARGE SCALE GENOMIC DNA]</scope>
    <source>
        <strain evidence="2">cv. IRGC 105608</strain>
    </source>
</reference>
<sequence>MAASNQPAGHSDTRHGSGEAHRRGWNGKETATATRQKMMPARVDVGDGAPRLAELDESMAEGEEKTTKPAVASPGLGDAKRRLERTPKRHDGDGASVVLERHWEWEEEVSGVSFI</sequence>